<accession>X5D5J6</accession>
<dbReference type="Pfam" id="PF01370">
    <property type="entry name" value="Epimerase"/>
    <property type="match status" value="1"/>
</dbReference>
<evidence type="ECO:0000256" key="1">
    <source>
        <dbReference type="SAM" id="MobiDB-lite"/>
    </source>
</evidence>
<dbReference type="InterPro" id="IPR001509">
    <property type="entry name" value="Epimerase_deHydtase"/>
</dbReference>
<protein>
    <submittedName>
        <fullName evidence="3">PgaZ3</fullName>
    </submittedName>
</protein>
<dbReference type="EMBL" id="AY034378">
    <property type="protein sequence ID" value="AHW57779.1"/>
    <property type="molecule type" value="Genomic_DNA"/>
</dbReference>
<dbReference type="SUPFAM" id="SSF51735">
    <property type="entry name" value="NAD(P)-binding Rossmann-fold domains"/>
    <property type="match status" value="1"/>
</dbReference>
<evidence type="ECO:0000313" key="3">
    <source>
        <dbReference type="EMBL" id="AHW57779.1"/>
    </source>
</evidence>
<dbReference type="AlphaFoldDB" id="X5D5J6"/>
<reference evidence="3" key="1">
    <citation type="journal article" date="2003" name="Antimicrob. Agents Chemother.">
        <title>Engineering anthracycline biosynthesis toward angucyclines.</title>
        <authorList>
            <person name="Metsa-Ketela M."/>
            <person name="Palmu K."/>
            <person name="Kunnari T."/>
            <person name="Ylihonko K."/>
            <person name="Mantsala P."/>
        </authorList>
    </citation>
    <scope>NUCLEOTIDE SEQUENCE</scope>
    <source>
        <strain evidence="3">PGA64</strain>
    </source>
</reference>
<dbReference type="PANTHER" id="PTHR43245">
    <property type="entry name" value="BIFUNCTIONAL POLYMYXIN RESISTANCE PROTEIN ARNA"/>
    <property type="match status" value="1"/>
</dbReference>
<evidence type="ECO:0000259" key="2">
    <source>
        <dbReference type="Pfam" id="PF01370"/>
    </source>
</evidence>
<feature type="domain" description="NAD-dependent epimerase/dehydratase" evidence="2">
    <location>
        <begin position="3"/>
        <end position="243"/>
    </location>
</feature>
<dbReference type="Gene3D" id="3.40.50.720">
    <property type="entry name" value="NAD(P)-binding Rossmann-like Domain"/>
    <property type="match status" value="1"/>
</dbReference>
<reference evidence="3" key="2">
    <citation type="journal article" date="2004" name="J. Antibiot.">
        <title>Partial activation of a silent angucycline-type gene cluster from a rubromycin beta producing Streptomyces sp. PGA64.</title>
        <authorList>
            <person name="Metsa-Ketela M."/>
            <person name="Ylihonko K."/>
            <person name="Mantsala P."/>
        </authorList>
    </citation>
    <scope>NUCLEOTIDE SEQUENCE</scope>
    <source>
        <strain evidence="3">PGA64</strain>
    </source>
</reference>
<dbReference type="InterPro" id="IPR050177">
    <property type="entry name" value="Lipid_A_modif_metabolic_enz"/>
</dbReference>
<sequence>MNVVVLGGTGFLGRHVCRTLADAGAQVLQVSRTARSGPAPAPAGRITPVDHDLAGGGRPELARLLADADIVINTYGMAWSGTPEQMSEANSRWVGDLVDVMTELPRRPRLVQIGTVHEYGAIPVGTAATEDRTARPVTAYGRSKLLGTRRVLRAAADGLDATVLRITNACGPGTPRASLLGSVAHHLVDAAERHADGEPPEALRFPSLRAGRNFIDVRDAAEAALAASRAPRGVVTGRVVNIGGGRAAPVREAVARLVALSGVPIAVTEDEPDAAPVASKAEWQQVDISLAERLLGWRPRRDLDTSLHDQLTDLRRDAGQRERPDRCG</sequence>
<proteinExistence type="predicted"/>
<feature type="region of interest" description="Disordered" evidence="1">
    <location>
        <begin position="33"/>
        <end position="52"/>
    </location>
</feature>
<dbReference type="InterPro" id="IPR036291">
    <property type="entry name" value="NAD(P)-bd_dom_sf"/>
</dbReference>
<reference evidence="3" key="3">
    <citation type="submission" date="2014-04" db="EMBL/GenBank/DDBJ databases">
        <title>Activation of silent natural product biosynthesis pathways by reporter-guided mutant selection.</title>
        <authorList>
            <person name="Guo F."/>
            <person name="Xiang S."/>
            <person name="Li L."/>
            <person name="Wang B."/>
            <person name="Rajasarkka J."/>
            <person name="Grondahl K."/>
            <person name="Hannuksela Y."/>
            <person name="Ai G."/>
            <person name="Metsa-Ketela M."/>
            <person name="Yang K."/>
        </authorList>
    </citation>
    <scope>NUCLEOTIDE SEQUENCE</scope>
    <source>
        <strain evidence="3">PGA64</strain>
    </source>
</reference>
<dbReference type="Gene3D" id="3.90.25.10">
    <property type="entry name" value="UDP-galactose 4-epimerase, domain 1"/>
    <property type="match status" value="1"/>
</dbReference>
<organism evidence="3">
    <name type="scientific">Streptomyces sp. PGA64</name>
    <dbReference type="NCBI Taxonomy" id="161235"/>
    <lineage>
        <taxon>Bacteria</taxon>
        <taxon>Bacillati</taxon>
        <taxon>Actinomycetota</taxon>
        <taxon>Actinomycetes</taxon>
        <taxon>Kitasatosporales</taxon>
        <taxon>Streptomycetaceae</taxon>
        <taxon>Streptomyces</taxon>
    </lineage>
</organism>
<name>X5D5J6_9ACTN</name>